<evidence type="ECO:0000313" key="1">
    <source>
        <dbReference type="EMBL" id="KAK7483962.1"/>
    </source>
</evidence>
<sequence length="180" mass="19798">MCSLSSPSCKTDFNAAKHKIRCIIVEELDKPVSKKENVETYQTLLGGKRVATNEQGPCGFQRLAALPDTGSTLNYVLGNKFCGSQCHVKFCHDDCLSPNHGDQGGDNCHIYTDTEPALMIQLDTRCTPSNRTAGRASYDRELSILRYAASWLRETCICSVTPIPQASCVARATHVITFLH</sequence>
<name>A0ABD0KAC8_9CAEN</name>
<dbReference type="EMBL" id="JACVVK020000218">
    <property type="protein sequence ID" value="KAK7483962.1"/>
    <property type="molecule type" value="Genomic_DNA"/>
</dbReference>
<protein>
    <submittedName>
        <fullName evidence="1">Uncharacterized protein</fullName>
    </submittedName>
</protein>
<accession>A0ABD0KAC8</accession>
<gene>
    <name evidence="1" type="ORF">BaRGS_00024846</name>
</gene>
<proteinExistence type="predicted"/>
<comment type="caution">
    <text evidence="1">The sequence shown here is derived from an EMBL/GenBank/DDBJ whole genome shotgun (WGS) entry which is preliminary data.</text>
</comment>
<dbReference type="Proteomes" id="UP001519460">
    <property type="component" value="Unassembled WGS sequence"/>
</dbReference>
<reference evidence="1 2" key="1">
    <citation type="journal article" date="2023" name="Sci. Data">
        <title>Genome assembly of the Korean intertidal mud-creeper Batillaria attramentaria.</title>
        <authorList>
            <person name="Patra A.K."/>
            <person name="Ho P.T."/>
            <person name="Jun S."/>
            <person name="Lee S.J."/>
            <person name="Kim Y."/>
            <person name="Won Y.J."/>
        </authorList>
    </citation>
    <scope>NUCLEOTIDE SEQUENCE [LARGE SCALE GENOMIC DNA]</scope>
    <source>
        <strain evidence="1">Wonlab-2016</strain>
    </source>
</reference>
<dbReference type="AlphaFoldDB" id="A0ABD0KAC8"/>
<evidence type="ECO:0000313" key="2">
    <source>
        <dbReference type="Proteomes" id="UP001519460"/>
    </source>
</evidence>
<organism evidence="1 2">
    <name type="scientific">Batillaria attramentaria</name>
    <dbReference type="NCBI Taxonomy" id="370345"/>
    <lineage>
        <taxon>Eukaryota</taxon>
        <taxon>Metazoa</taxon>
        <taxon>Spiralia</taxon>
        <taxon>Lophotrochozoa</taxon>
        <taxon>Mollusca</taxon>
        <taxon>Gastropoda</taxon>
        <taxon>Caenogastropoda</taxon>
        <taxon>Sorbeoconcha</taxon>
        <taxon>Cerithioidea</taxon>
        <taxon>Batillariidae</taxon>
        <taxon>Batillaria</taxon>
    </lineage>
</organism>
<keyword evidence="2" id="KW-1185">Reference proteome</keyword>